<feature type="region of interest" description="Disordered" evidence="6">
    <location>
        <begin position="1"/>
        <end position="37"/>
    </location>
</feature>
<feature type="transmembrane region" description="Helical" evidence="7">
    <location>
        <begin position="331"/>
        <end position="350"/>
    </location>
</feature>
<name>A0ABV2QCJ1_9BURK</name>
<reference evidence="8 9" key="1">
    <citation type="submission" date="2024-06" db="EMBL/GenBank/DDBJ databases">
        <title>Sorghum-associated microbial communities from plants grown in Nebraska, USA.</title>
        <authorList>
            <person name="Schachtman D."/>
        </authorList>
    </citation>
    <scope>NUCLEOTIDE SEQUENCE [LARGE SCALE GENOMIC DNA]</scope>
    <source>
        <strain evidence="8 9">2709</strain>
    </source>
</reference>
<evidence type="ECO:0000313" key="9">
    <source>
        <dbReference type="Proteomes" id="UP001549320"/>
    </source>
</evidence>
<dbReference type="PANTHER" id="PTHR30482:SF17">
    <property type="entry name" value="ABC TRANSPORTER ATP-BINDING PROTEIN"/>
    <property type="match status" value="1"/>
</dbReference>
<protein>
    <submittedName>
        <fullName evidence="8">Branched-chain amino acid transport system permease protein</fullName>
    </submittedName>
</protein>
<feature type="transmembrane region" description="Helical" evidence="7">
    <location>
        <begin position="244"/>
        <end position="265"/>
    </location>
</feature>
<dbReference type="CDD" id="cd06581">
    <property type="entry name" value="TM_PBP1_LivM_like"/>
    <property type="match status" value="1"/>
</dbReference>
<evidence type="ECO:0000256" key="1">
    <source>
        <dbReference type="ARBA" id="ARBA00004651"/>
    </source>
</evidence>
<keyword evidence="5 7" id="KW-0472">Membrane</keyword>
<feature type="transmembrane region" description="Helical" evidence="7">
    <location>
        <begin position="151"/>
        <end position="168"/>
    </location>
</feature>
<keyword evidence="3 7" id="KW-0812">Transmembrane</keyword>
<evidence type="ECO:0000256" key="7">
    <source>
        <dbReference type="SAM" id="Phobius"/>
    </source>
</evidence>
<accession>A0ABV2QCJ1</accession>
<keyword evidence="9" id="KW-1185">Reference proteome</keyword>
<evidence type="ECO:0000256" key="6">
    <source>
        <dbReference type="SAM" id="MobiDB-lite"/>
    </source>
</evidence>
<keyword evidence="2" id="KW-1003">Cell membrane</keyword>
<organism evidence="8 9">
    <name type="scientific">Ottowia thiooxydans</name>
    <dbReference type="NCBI Taxonomy" id="219182"/>
    <lineage>
        <taxon>Bacteria</taxon>
        <taxon>Pseudomonadati</taxon>
        <taxon>Pseudomonadota</taxon>
        <taxon>Betaproteobacteria</taxon>
        <taxon>Burkholderiales</taxon>
        <taxon>Comamonadaceae</taxon>
        <taxon>Ottowia</taxon>
    </lineage>
</organism>
<evidence type="ECO:0000256" key="5">
    <source>
        <dbReference type="ARBA" id="ARBA00023136"/>
    </source>
</evidence>
<feature type="transmembrane region" description="Helical" evidence="7">
    <location>
        <begin position="200"/>
        <end position="217"/>
    </location>
</feature>
<evidence type="ECO:0000256" key="4">
    <source>
        <dbReference type="ARBA" id="ARBA00022989"/>
    </source>
</evidence>
<dbReference type="Pfam" id="PF02653">
    <property type="entry name" value="BPD_transp_2"/>
    <property type="match status" value="1"/>
</dbReference>
<evidence type="ECO:0000256" key="3">
    <source>
        <dbReference type="ARBA" id="ARBA00022692"/>
    </source>
</evidence>
<comment type="subcellular location">
    <subcellularLocation>
        <location evidence="1">Cell membrane</location>
        <topology evidence="1">Multi-pass membrane protein</topology>
    </subcellularLocation>
</comment>
<feature type="transmembrane region" description="Helical" evidence="7">
    <location>
        <begin position="285"/>
        <end position="310"/>
    </location>
</feature>
<evidence type="ECO:0000256" key="2">
    <source>
        <dbReference type="ARBA" id="ARBA00022475"/>
    </source>
</evidence>
<keyword evidence="4 7" id="KW-1133">Transmembrane helix</keyword>
<feature type="transmembrane region" description="Helical" evidence="7">
    <location>
        <begin position="46"/>
        <end position="67"/>
    </location>
</feature>
<dbReference type="InterPro" id="IPR043428">
    <property type="entry name" value="LivM-like"/>
</dbReference>
<dbReference type="Proteomes" id="UP001549320">
    <property type="component" value="Unassembled WGS sequence"/>
</dbReference>
<feature type="transmembrane region" description="Helical" evidence="7">
    <location>
        <begin position="123"/>
        <end position="144"/>
    </location>
</feature>
<dbReference type="RefSeq" id="WP_354445999.1">
    <property type="nucleotide sequence ID" value="NZ_JBEPSH010000007.1"/>
</dbReference>
<sequence length="368" mass="38762">MTSQTLHAHPAAQNVRDDENARVQAPIPSSKDLSHSTPRSASAWRWLNLTVPLICAIALAVAAPLWSSYLSDLVVKVMIMSIFALSLQLLVGGTGLVSLGHAAFFGIGAYATVLAMPPEGGNLLMLLGAAVVAAALSALVIGALSLRTKGVYFIMVTLAFAQLAFFVFHDTSVGGGSDGVYLHARPSIGFIDMENSRTQYDVVLLSLVLVYGLLTLIRRSRFGAALAGIRVNEQRMRAAGFSTYWYKLAAFVIAGALAGVAGFLLAARDGVVNPELLAWNHSGEVLLMVILGGIGSLRGAVIGTVAFVVLKELLGTHAVVGNLADHWQLTLGISIIVLVALLPSGVMGLGDQLKKWRFAKAPSGAQHD</sequence>
<gene>
    <name evidence="8" type="ORF">ABIE13_003729</name>
</gene>
<dbReference type="InterPro" id="IPR001851">
    <property type="entry name" value="ABC_transp_permease"/>
</dbReference>
<dbReference type="EMBL" id="JBEPSH010000007">
    <property type="protein sequence ID" value="MET4578613.1"/>
    <property type="molecule type" value="Genomic_DNA"/>
</dbReference>
<comment type="caution">
    <text evidence="8">The sequence shown here is derived from an EMBL/GenBank/DDBJ whole genome shotgun (WGS) entry which is preliminary data.</text>
</comment>
<evidence type="ECO:0000313" key="8">
    <source>
        <dbReference type="EMBL" id="MET4578613.1"/>
    </source>
</evidence>
<dbReference type="PANTHER" id="PTHR30482">
    <property type="entry name" value="HIGH-AFFINITY BRANCHED-CHAIN AMINO ACID TRANSPORT SYSTEM PERMEASE"/>
    <property type="match status" value="1"/>
</dbReference>
<proteinExistence type="predicted"/>